<evidence type="ECO:0000256" key="4">
    <source>
        <dbReference type="ARBA" id="ARBA00023288"/>
    </source>
</evidence>
<dbReference type="InterPro" id="IPR020849">
    <property type="entry name" value="Small_GTPase_Ras-type"/>
</dbReference>
<dbReference type="PRINTS" id="PR00449">
    <property type="entry name" value="RASTRNSFRMNG"/>
</dbReference>
<keyword evidence="7" id="KW-1185">Reference proteome</keyword>
<evidence type="ECO:0000256" key="2">
    <source>
        <dbReference type="ARBA" id="ARBA00022741"/>
    </source>
</evidence>
<dbReference type="InterPro" id="IPR001806">
    <property type="entry name" value="Small_GTPase"/>
</dbReference>
<sequence>MPEKSTEFQIVVLGAQNVGKSSLILRFITGELPVSYVPTIEDTYQQVGNKCDESPSVHEVSMIEGAAEAANWGCGFLETSAKTNHNVKKLFRDLLLTLEENRSLSLQSRQNKKAINAKNKCGIL</sequence>
<dbReference type="GO" id="GO:0005525">
    <property type="term" value="F:GTP binding"/>
    <property type="evidence" value="ECO:0007669"/>
    <property type="project" value="UniProtKB-KW"/>
</dbReference>
<evidence type="ECO:0000256" key="3">
    <source>
        <dbReference type="ARBA" id="ARBA00023134"/>
    </source>
</evidence>
<keyword evidence="4" id="KW-0449">Lipoprotein</keyword>
<dbReference type="SMART" id="SM00175">
    <property type="entry name" value="RAB"/>
    <property type="match status" value="1"/>
</dbReference>
<keyword evidence="1" id="KW-0488">Methylation</keyword>
<evidence type="ECO:0000256" key="5">
    <source>
        <dbReference type="ARBA" id="ARBA00046278"/>
    </source>
</evidence>
<dbReference type="GO" id="GO:0007165">
    <property type="term" value="P:signal transduction"/>
    <property type="evidence" value="ECO:0007669"/>
    <property type="project" value="InterPro"/>
</dbReference>
<accession>A0AA39FVH3</accession>
<evidence type="ECO:0000256" key="1">
    <source>
        <dbReference type="ARBA" id="ARBA00022481"/>
    </source>
</evidence>
<name>A0AA39FVH3_9HYME</name>
<dbReference type="SMART" id="SM00173">
    <property type="entry name" value="RAS"/>
    <property type="match status" value="1"/>
</dbReference>
<dbReference type="InterPro" id="IPR027417">
    <property type="entry name" value="P-loop_NTPase"/>
</dbReference>
<protein>
    <submittedName>
        <fullName evidence="6">Uncharacterized protein</fullName>
    </submittedName>
</protein>
<keyword evidence="2" id="KW-0547">Nucleotide-binding</keyword>
<dbReference type="SMART" id="SM00174">
    <property type="entry name" value="RHO"/>
    <property type="match status" value="1"/>
</dbReference>
<comment type="caution">
    <text evidence="6">The sequence shown here is derived from an EMBL/GenBank/DDBJ whole genome shotgun (WGS) entry which is preliminary data.</text>
</comment>
<reference evidence="6" key="2">
    <citation type="submission" date="2023-03" db="EMBL/GenBank/DDBJ databases">
        <authorList>
            <person name="Inwood S.N."/>
            <person name="Skelly J.G."/>
            <person name="Guhlin J."/>
            <person name="Harrop T.W.R."/>
            <person name="Goldson S.G."/>
            <person name="Dearden P.K."/>
        </authorList>
    </citation>
    <scope>NUCLEOTIDE SEQUENCE</scope>
    <source>
        <strain evidence="6">Irish</strain>
        <tissue evidence="6">Whole body</tissue>
    </source>
</reference>
<dbReference type="EMBL" id="JAQQBS010000001">
    <property type="protein sequence ID" value="KAK0176281.1"/>
    <property type="molecule type" value="Genomic_DNA"/>
</dbReference>
<proteinExistence type="predicted"/>
<dbReference type="GO" id="GO:0003924">
    <property type="term" value="F:GTPase activity"/>
    <property type="evidence" value="ECO:0007669"/>
    <property type="project" value="InterPro"/>
</dbReference>
<dbReference type="GO" id="GO:0016020">
    <property type="term" value="C:membrane"/>
    <property type="evidence" value="ECO:0007669"/>
    <property type="project" value="InterPro"/>
</dbReference>
<organism evidence="6 7">
    <name type="scientific">Microctonus aethiopoides</name>
    <dbReference type="NCBI Taxonomy" id="144406"/>
    <lineage>
        <taxon>Eukaryota</taxon>
        <taxon>Metazoa</taxon>
        <taxon>Ecdysozoa</taxon>
        <taxon>Arthropoda</taxon>
        <taxon>Hexapoda</taxon>
        <taxon>Insecta</taxon>
        <taxon>Pterygota</taxon>
        <taxon>Neoptera</taxon>
        <taxon>Endopterygota</taxon>
        <taxon>Hymenoptera</taxon>
        <taxon>Apocrita</taxon>
        <taxon>Ichneumonoidea</taxon>
        <taxon>Braconidae</taxon>
        <taxon>Euphorinae</taxon>
        <taxon>Microctonus</taxon>
    </lineage>
</organism>
<reference evidence="6" key="1">
    <citation type="journal article" date="2023" name="bioRxiv">
        <title>Scaffold-level genome assemblies of two parasitoid biocontrol wasps reveal the parthenogenesis mechanism and an associated novel virus.</title>
        <authorList>
            <person name="Inwood S."/>
            <person name="Skelly J."/>
            <person name="Guhlin J."/>
            <person name="Harrop T."/>
            <person name="Goldson S."/>
            <person name="Dearden P."/>
        </authorList>
    </citation>
    <scope>NUCLEOTIDE SEQUENCE</scope>
    <source>
        <strain evidence="6">Irish</strain>
        <tissue evidence="6">Whole body</tissue>
    </source>
</reference>
<comment type="subcellular location">
    <subcellularLocation>
        <location evidence="5">Endomembrane system</location>
        <topology evidence="5">Lipid-anchor</topology>
        <orientation evidence="5">Cytoplasmic side</orientation>
    </subcellularLocation>
</comment>
<dbReference type="Gene3D" id="3.40.50.300">
    <property type="entry name" value="P-loop containing nucleotide triphosphate hydrolases"/>
    <property type="match status" value="2"/>
</dbReference>
<evidence type="ECO:0000313" key="7">
    <source>
        <dbReference type="Proteomes" id="UP001168990"/>
    </source>
</evidence>
<dbReference type="AlphaFoldDB" id="A0AA39FVH3"/>
<dbReference type="Proteomes" id="UP001168990">
    <property type="component" value="Unassembled WGS sequence"/>
</dbReference>
<keyword evidence="3" id="KW-0342">GTP-binding</keyword>
<dbReference type="SUPFAM" id="SSF52540">
    <property type="entry name" value="P-loop containing nucleoside triphosphate hydrolases"/>
    <property type="match status" value="1"/>
</dbReference>
<evidence type="ECO:0000313" key="6">
    <source>
        <dbReference type="EMBL" id="KAK0176281.1"/>
    </source>
</evidence>
<dbReference type="PANTHER" id="PTHR24070">
    <property type="entry name" value="RAS, DI-RAS, AND RHEB FAMILY MEMBERS OF SMALL GTPASE SUPERFAMILY"/>
    <property type="match status" value="1"/>
</dbReference>
<gene>
    <name evidence="6" type="ORF">PV328_000430</name>
</gene>
<dbReference type="GO" id="GO:0012505">
    <property type="term" value="C:endomembrane system"/>
    <property type="evidence" value="ECO:0007669"/>
    <property type="project" value="UniProtKB-SubCell"/>
</dbReference>
<dbReference type="Pfam" id="PF00071">
    <property type="entry name" value="Ras"/>
    <property type="match status" value="2"/>
</dbReference>